<dbReference type="GO" id="GO:0003677">
    <property type="term" value="F:DNA binding"/>
    <property type="evidence" value="ECO:0007669"/>
    <property type="project" value="UniProtKB-KW"/>
</dbReference>
<evidence type="ECO:0000259" key="4">
    <source>
        <dbReference type="PROSITE" id="PS50987"/>
    </source>
</evidence>
<name>A0A1C1YXD7_9HYPH</name>
<accession>A0A1C1YXD7</accession>
<evidence type="ECO:0000313" key="6">
    <source>
        <dbReference type="Proteomes" id="UP000094795"/>
    </source>
</evidence>
<dbReference type="InterPro" id="IPR036390">
    <property type="entry name" value="WH_DNA-bd_sf"/>
</dbReference>
<dbReference type="STRING" id="1480615.AWJ14_15930"/>
<comment type="caution">
    <text evidence="5">The sequence shown here is derived from an EMBL/GenBank/DDBJ whole genome shotgun (WGS) entry which is preliminary data.</text>
</comment>
<dbReference type="Gene3D" id="1.10.10.10">
    <property type="entry name" value="Winged helix-like DNA-binding domain superfamily/Winged helix DNA-binding domain"/>
    <property type="match status" value="1"/>
</dbReference>
<dbReference type="RefSeq" id="WP_066177346.1">
    <property type="nucleotide sequence ID" value="NZ_LQZT01000010.1"/>
</dbReference>
<dbReference type="InterPro" id="IPR001845">
    <property type="entry name" value="HTH_ArsR_DNA-bd_dom"/>
</dbReference>
<protein>
    <submittedName>
        <fullName evidence="5">ArsR family transcriptional regulator</fullName>
    </submittedName>
</protein>
<dbReference type="GO" id="GO:0003700">
    <property type="term" value="F:DNA-binding transcription factor activity"/>
    <property type="evidence" value="ECO:0007669"/>
    <property type="project" value="InterPro"/>
</dbReference>
<reference evidence="5 6" key="1">
    <citation type="submission" date="2015-12" db="EMBL/GenBank/DDBJ databases">
        <authorList>
            <person name="Shamseldin A."/>
            <person name="Moawad H."/>
            <person name="Abd El-Rahim W.M."/>
            <person name="Sadowsky M.J."/>
        </authorList>
    </citation>
    <scope>NUCLEOTIDE SEQUENCE [LARGE SCALE GENOMIC DNA]</scope>
    <source>
        <strain evidence="5 6">JC234</strain>
    </source>
</reference>
<keyword evidence="3" id="KW-0804">Transcription</keyword>
<keyword evidence="1" id="KW-0805">Transcription regulation</keyword>
<evidence type="ECO:0000256" key="3">
    <source>
        <dbReference type="ARBA" id="ARBA00023163"/>
    </source>
</evidence>
<dbReference type="Proteomes" id="UP000094795">
    <property type="component" value="Unassembled WGS sequence"/>
</dbReference>
<keyword evidence="2" id="KW-0238">DNA-binding</keyword>
<dbReference type="EMBL" id="LQZT01000010">
    <property type="protein sequence ID" value="OCW58137.1"/>
    <property type="molecule type" value="Genomic_DNA"/>
</dbReference>
<feature type="domain" description="HTH arsR-type" evidence="4">
    <location>
        <begin position="1"/>
        <end position="95"/>
    </location>
</feature>
<dbReference type="NCBIfam" id="NF033788">
    <property type="entry name" value="HTH_metalloreg"/>
    <property type="match status" value="1"/>
</dbReference>
<dbReference type="InterPro" id="IPR011991">
    <property type="entry name" value="ArsR-like_HTH"/>
</dbReference>
<dbReference type="InterPro" id="IPR051011">
    <property type="entry name" value="Metal_resp_trans_reg"/>
</dbReference>
<dbReference type="SUPFAM" id="SSF46785">
    <property type="entry name" value="Winged helix' DNA-binding domain"/>
    <property type="match status" value="1"/>
</dbReference>
<evidence type="ECO:0000256" key="1">
    <source>
        <dbReference type="ARBA" id="ARBA00023015"/>
    </source>
</evidence>
<dbReference type="PANTHER" id="PTHR43132:SF2">
    <property type="entry name" value="ARSENICAL RESISTANCE OPERON REPRESSOR ARSR-RELATED"/>
    <property type="match status" value="1"/>
</dbReference>
<keyword evidence="6" id="KW-1185">Reference proteome</keyword>
<dbReference type="CDD" id="cd00090">
    <property type="entry name" value="HTH_ARSR"/>
    <property type="match status" value="1"/>
</dbReference>
<evidence type="ECO:0000256" key="2">
    <source>
        <dbReference type="ARBA" id="ARBA00023125"/>
    </source>
</evidence>
<dbReference type="PRINTS" id="PR00778">
    <property type="entry name" value="HTHARSR"/>
</dbReference>
<dbReference type="Pfam" id="PF12840">
    <property type="entry name" value="HTH_20"/>
    <property type="match status" value="1"/>
</dbReference>
<dbReference type="PROSITE" id="PS50987">
    <property type="entry name" value="HTH_ARSR_2"/>
    <property type="match status" value="1"/>
</dbReference>
<dbReference type="OrthoDB" id="9804742at2"/>
<sequence>MDQNSALDAFAALSQETRLAVFRLLVAAGPEGLASGEIGERLGVRQNTMSTNLGILLKAGLVRRVRDGRNVRYHADHAGIRGLMGFLIEDCCGGHPELCSLEPRQQSCA</sequence>
<dbReference type="SMART" id="SM00418">
    <property type="entry name" value="HTH_ARSR"/>
    <property type="match status" value="1"/>
</dbReference>
<dbReference type="PANTHER" id="PTHR43132">
    <property type="entry name" value="ARSENICAL RESISTANCE OPERON REPRESSOR ARSR-RELATED"/>
    <property type="match status" value="1"/>
</dbReference>
<proteinExistence type="predicted"/>
<dbReference type="AlphaFoldDB" id="A0A1C1YXD7"/>
<dbReference type="InterPro" id="IPR036388">
    <property type="entry name" value="WH-like_DNA-bd_sf"/>
</dbReference>
<evidence type="ECO:0000313" key="5">
    <source>
        <dbReference type="EMBL" id="OCW58137.1"/>
    </source>
</evidence>
<organism evidence="5 6">
    <name type="scientific">Hoeflea olei</name>
    <dbReference type="NCBI Taxonomy" id="1480615"/>
    <lineage>
        <taxon>Bacteria</taxon>
        <taxon>Pseudomonadati</taxon>
        <taxon>Pseudomonadota</taxon>
        <taxon>Alphaproteobacteria</taxon>
        <taxon>Hyphomicrobiales</taxon>
        <taxon>Rhizobiaceae</taxon>
        <taxon>Hoeflea</taxon>
    </lineage>
</organism>
<gene>
    <name evidence="5" type="ORF">AWJ14_15930</name>
</gene>